<dbReference type="EMBL" id="LCYC01000048">
    <property type="protein sequence ID" value="KWV73393.1"/>
    <property type="molecule type" value="Genomic_DNA"/>
</dbReference>
<organism evidence="1 2">
    <name type="scientific">Pseudomonas fluorescens</name>
    <dbReference type="NCBI Taxonomy" id="294"/>
    <lineage>
        <taxon>Bacteria</taxon>
        <taxon>Pseudomonadati</taxon>
        <taxon>Pseudomonadota</taxon>
        <taxon>Gammaproteobacteria</taxon>
        <taxon>Pseudomonadales</taxon>
        <taxon>Pseudomonadaceae</taxon>
        <taxon>Pseudomonas</taxon>
    </lineage>
</organism>
<dbReference type="Proteomes" id="UP000063434">
    <property type="component" value="Unassembled WGS sequence"/>
</dbReference>
<proteinExistence type="predicted"/>
<reference evidence="1 2" key="1">
    <citation type="submission" date="2015-05" db="EMBL/GenBank/DDBJ databases">
        <title>A genomic and transcriptomic approach to investigate the blue pigment phenotype in Pseudomonas fluorescens.</title>
        <authorList>
            <person name="Andreani N.A."/>
            <person name="Cardazzo B."/>
        </authorList>
    </citation>
    <scope>NUCLEOTIDE SEQUENCE [LARGE SCALE GENOMIC DNA]</scope>
    <source>
        <strain evidence="1 2">Ps_40</strain>
    </source>
</reference>
<sequence>MLASFKRVASIAAEKLRSAPKIIVTPGRKGMGFPRARDHARMRTRARFAGFCAIFTFGIAKSVASRASAGDPAEVDMRWHLFA</sequence>
<dbReference type="AlphaFoldDB" id="A0A120FYN7"/>
<evidence type="ECO:0000313" key="2">
    <source>
        <dbReference type="Proteomes" id="UP000063434"/>
    </source>
</evidence>
<comment type="caution">
    <text evidence="1">The sequence shown here is derived from an EMBL/GenBank/DDBJ whole genome shotgun (WGS) entry which is preliminary data.</text>
</comment>
<gene>
    <name evidence="1" type="ORF">PFL603g_03503</name>
</gene>
<protein>
    <submittedName>
        <fullName evidence="1">Uncharacterized protein</fullName>
    </submittedName>
</protein>
<accession>A0A120FYN7</accession>
<evidence type="ECO:0000313" key="1">
    <source>
        <dbReference type="EMBL" id="KWV73393.1"/>
    </source>
</evidence>
<name>A0A120FYN7_PSEFL</name>
<dbReference type="PATRIC" id="fig|294.195.peg.3754"/>